<dbReference type="InterPro" id="IPR018997">
    <property type="entry name" value="PUB_domain"/>
</dbReference>
<dbReference type="AlphaFoldDB" id="A0A813FUG9"/>
<reference evidence="3" key="1">
    <citation type="submission" date="2021-02" db="EMBL/GenBank/DDBJ databases">
        <authorList>
            <person name="Dougan E. K."/>
            <person name="Rhodes N."/>
            <person name="Thang M."/>
            <person name="Chan C."/>
        </authorList>
    </citation>
    <scope>NUCLEOTIDE SEQUENCE</scope>
</reference>
<dbReference type="PANTHER" id="PTHR46713">
    <property type="entry name" value="F13M7.16 PROTEIN"/>
    <property type="match status" value="1"/>
</dbReference>
<dbReference type="OMA" id="FQRINCE"/>
<accession>A0A813FUG9</accession>
<feature type="compositionally biased region" description="Basic and acidic residues" evidence="1">
    <location>
        <begin position="239"/>
        <end position="281"/>
    </location>
</feature>
<feature type="domain" description="PUB" evidence="2">
    <location>
        <begin position="374"/>
        <end position="429"/>
    </location>
</feature>
<proteinExistence type="predicted"/>
<sequence>MGGVPVTAAPRLQNGVVVPRPVRPGPQPTGAFSTFGGARSVVPAAPPRPTRPSPTSAAGTSRSAGSCGTATGGASRFVPCEAPGVRGVASSRGSGDPARKAEALPQAGAAAYPRSVMPGGVQPPEALQRSTSSAASGGVPQASGWEAQERAAWNQEAQQQELQAAQAKEVREQQAAETQAWELQQQQQQQQRDAMQQQQLMHQQQQRDAMQQAEQLAKEREARRLASQRETEAQAQEQEAAREQAARARREVRELEEARAREEAGREQVAKEQRAARERAASRMQQEQHAATAAAAATAVAQAAVTNQEDIQEESERFASREAEALRREREEAEQRRREAEAPAEAQREPDGVVSALQALWRLHHKSDPAGLCACLQTLRSYIGNLAKNPSDQKFQRINCENGHFLAKVANIQGATAVLEACGFVPDGSSLVVCSDFLKSKGPKLWDALSKVDVILDQVKRIS</sequence>
<dbReference type="InterPro" id="IPR036339">
    <property type="entry name" value="PUB-like_dom_sf"/>
</dbReference>
<dbReference type="SMART" id="SM00580">
    <property type="entry name" value="PUG"/>
    <property type="match status" value="1"/>
</dbReference>
<feature type="region of interest" description="Disordered" evidence="1">
    <location>
        <begin position="306"/>
        <end position="351"/>
    </location>
</feature>
<dbReference type="Proteomes" id="UP000654075">
    <property type="component" value="Unassembled WGS sequence"/>
</dbReference>
<feature type="compositionally biased region" description="Low complexity" evidence="1">
    <location>
        <begin position="150"/>
        <end position="167"/>
    </location>
</feature>
<dbReference type="Gene3D" id="1.20.58.2190">
    <property type="match status" value="1"/>
</dbReference>
<feature type="region of interest" description="Disordered" evidence="1">
    <location>
        <begin position="1"/>
        <end position="293"/>
    </location>
</feature>
<evidence type="ECO:0000256" key="1">
    <source>
        <dbReference type="SAM" id="MobiDB-lite"/>
    </source>
</evidence>
<evidence type="ECO:0000313" key="3">
    <source>
        <dbReference type="EMBL" id="CAE8617502.1"/>
    </source>
</evidence>
<organism evidence="3 4">
    <name type="scientific">Polarella glacialis</name>
    <name type="common">Dinoflagellate</name>
    <dbReference type="NCBI Taxonomy" id="89957"/>
    <lineage>
        <taxon>Eukaryota</taxon>
        <taxon>Sar</taxon>
        <taxon>Alveolata</taxon>
        <taxon>Dinophyceae</taxon>
        <taxon>Suessiales</taxon>
        <taxon>Suessiaceae</taxon>
        <taxon>Polarella</taxon>
    </lineage>
</organism>
<name>A0A813FUG9_POLGL</name>
<dbReference type="Pfam" id="PF09409">
    <property type="entry name" value="PUB"/>
    <property type="match status" value="1"/>
</dbReference>
<dbReference type="CDD" id="cd09212">
    <property type="entry name" value="PUB"/>
    <property type="match status" value="1"/>
</dbReference>
<feature type="compositionally biased region" description="Low complexity" evidence="1">
    <location>
        <begin position="175"/>
        <end position="215"/>
    </location>
</feature>
<evidence type="ECO:0000313" key="4">
    <source>
        <dbReference type="Proteomes" id="UP000654075"/>
    </source>
</evidence>
<feature type="compositionally biased region" description="Low complexity" evidence="1">
    <location>
        <begin position="282"/>
        <end position="293"/>
    </location>
</feature>
<evidence type="ECO:0000259" key="2">
    <source>
        <dbReference type="Pfam" id="PF09409"/>
    </source>
</evidence>
<dbReference type="PANTHER" id="PTHR46713:SF1">
    <property type="entry name" value="F13M7.16 PROTEIN"/>
    <property type="match status" value="1"/>
</dbReference>
<keyword evidence="4" id="KW-1185">Reference proteome</keyword>
<feature type="compositionally biased region" description="Basic and acidic residues" evidence="1">
    <location>
        <begin position="314"/>
        <end position="351"/>
    </location>
</feature>
<protein>
    <recommendedName>
        <fullName evidence="2">PUB domain-containing protein</fullName>
    </recommendedName>
</protein>
<feature type="compositionally biased region" description="Basic and acidic residues" evidence="1">
    <location>
        <begin position="216"/>
        <end position="232"/>
    </location>
</feature>
<comment type="caution">
    <text evidence="3">The sequence shown here is derived from an EMBL/GenBank/DDBJ whole genome shotgun (WGS) entry which is preliminary data.</text>
</comment>
<dbReference type="SUPFAM" id="SSF143503">
    <property type="entry name" value="PUG domain-like"/>
    <property type="match status" value="1"/>
</dbReference>
<dbReference type="EMBL" id="CAJNNV010026181">
    <property type="protein sequence ID" value="CAE8617502.1"/>
    <property type="molecule type" value="Genomic_DNA"/>
</dbReference>
<feature type="compositionally biased region" description="Low complexity" evidence="1">
    <location>
        <begin position="84"/>
        <end position="95"/>
    </location>
</feature>
<dbReference type="OrthoDB" id="445941at2759"/>
<feature type="compositionally biased region" description="Low complexity" evidence="1">
    <location>
        <begin position="53"/>
        <end position="75"/>
    </location>
</feature>
<gene>
    <name evidence="3" type="ORF">PGLA1383_LOCUS35162</name>
</gene>